<feature type="domain" description="C2H2-type" evidence="2">
    <location>
        <begin position="25"/>
        <end position="48"/>
    </location>
</feature>
<dbReference type="Pfam" id="PF01918">
    <property type="entry name" value="Alba"/>
    <property type="match status" value="1"/>
</dbReference>
<dbReference type="GO" id="GO:0003676">
    <property type="term" value="F:nucleic acid binding"/>
    <property type="evidence" value="ECO:0007669"/>
    <property type="project" value="InterPro"/>
</dbReference>
<keyword evidence="3" id="KW-1185">Reference proteome</keyword>
<dbReference type="InterPro" id="IPR036882">
    <property type="entry name" value="Alba-like_dom_sf"/>
</dbReference>
<sequence>MEVSSEFVGDPNLLAPIIYEDTGECSCQICGTILKNRKSFNKHRWQYHSVIRKTLGCPLTSVGCVEKMTNMTALRSHLLTKHGIECPEQILHFDDMRDFEAWKSEEEMASSSAFVRRTNAHTTKNDTQAQAYFYCNRSGNKDQRLKATATRKKGSGKIGAYCPAYLTVSINRIDGGVTVRACLTHVGHEMDAAYLPLPVPVVLTIERMLLDGRTVEDIVNTIKSSGDDSDAVLKINSSHVKYIKSRMGVVDAKEGDAPSTSAHPVEHPPQSLDTFAADAENDTFDSQLETWAYTLTAVRQTLDNIALHYRDADVTSLLANQPALDSLQRIASRIERAVVSSIDQSIATNRSKRPAPHQLRQPSKRKQLDRATKHSAVSCVVCEQRAFCRLKNTEETRKVLFAGCSEGIAKTISCVEVFKRQHKSELFQLNKVCFRRTEEYWEPEIQGVDRLKVNRDVPVIFILISRDSLPDNETVGRQKSTEPLPSWIWSQSKSVVKKKKKQPLTDTQQAANKWKRKTKKKGVPDSSAPTTAPLSKQM</sequence>
<dbReference type="Proteomes" id="UP000887566">
    <property type="component" value="Unplaced"/>
</dbReference>
<dbReference type="PANTHER" id="PTHR33936">
    <property type="entry name" value="PROTEIN CBG17840"/>
    <property type="match status" value="1"/>
</dbReference>
<feature type="region of interest" description="Disordered" evidence="1">
    <location>
        <begin position="345"/>
        <end position="370"/>
    </location>
</feature>
<feature type="region of interest" description="Disordered" evidence="1">
    <location>
        <begin position="493"/>
        <end position="538"/>
    </location>
</feature>
<evidence type="ECO:0000256" key="1">
    <source>
        <dbReference type="SAM" id="MobiDB-lite"/>
    </source>
</evidence>
<evidence type="ECO:0000313" key="3">
    <source>
        <dbReference type="Proteomes" id="UP000887566"/>
    </source>
</evidence>
<dbReference type="InterPro" id="IPR013087">
    <property type="entry name" value="Znf_C2H2_type"/>
</dbReference>
<dbReference type="PROSITE" id="PS00028">
    <property type="entry name" value="ZINC_FINGER_C2H2_1"/>
    <property type="match status" value="1"/>
</dbReference>
<dbReference type="AlphaFoldDB" id="A0A914VPI7"/>
<dbReference type="InterPro" id="IPR002775">
    <property type="entry name" value="DNA/RNA-bd_Alba-like"/>
</dbReference>
<dbReference type="Gene3D" id="3.30.110.20">
    <property type="entry name" value="Alba-like domain"/>
    <property type="match status" value="1"/>
</dbReference>
<proteinExistence type="predicted"/>
<accession>A0A914VPI7</accession>
<evidence type="ECO:0000313" key="4">
    <source>
        <dbReference type="WBParaSite" id="PSAMB.scaffold21size117079.g513.t1"/>
    </source>
</evidence>
<dbReference type="InterPro" id="IPR052797">
    <property type="entry name" value="RegFact_GeneExpr_CellDeath"/>
</dbReference>
<reference evidence="4" key="1">
    <citation type="submission" date="2022-11" db="UniProtKB">
        <authorList>
            <consortium name="WormBaseParasite"/>
        </authorList>
    </citation>
    <scope>IDENTIFICATION</scope>
</reference>
<dbReference type="PANTHER" id="PTHR33936:SF25">
    <property type="entry name" value="C2H2-TYPE DOMAIN-CONTAINING PROTEIN"/>
    <property type="match status" value="1"/>
</dbReference>
<evidence type="ECO:0000259" key="2">
    <source>
        <dbReference type="PROSITE" id="PS00028"/>
    </source>
</evidence>
<name>A0A914VPI7_9BILA</name>
<feature type="compositionally biased region" description="Polar residues" evidence="1">
    <location>
        <begin position="527"/>
        <end position="538"/>
    </location>
</feature>
<dbReference type="SUPFAM" id="SSF82704">
    <property type="entry name" value="AlbA-like"/>
    <property type="match status" value="1"/>
</dbReference>
<protein>
    <submittedName>
        <fullName evidence="4">C2H2-type domain-containing protein</fullName>
    </submittedName>
</protein>
<dbReference type="WBParaSite" id="PSAMB.scaffold21size117079.g513.t1">
    <property type="protein sequence ID" value="PSAMB.scaffold21size117079.g513.t1"/>
    <property type="gene ID" value="PSAMB.scaffold21size117079.g513"/>
</dbReference>
<organism evidence="3 4">
    <name type="scientific">Plectus sambesii</name>
    <dbReference type="NCBI Taxonomy" id="2011161"/>
    <lineage>
        <taxon>Eukaryota</taxon>
        <taxon>Metazoa</taxon>
        <taxon>Ecdysozoa</taxon>
        <taxon>Nematoda</taxon>
        <taxon>Chromadorea</taxon>
        <taxon>Plectida</taxon>
        <taxon>Plectina</taxon>
        <taxon>Plectoidea</taxon>
        <taxon>Plectidae</taxon>
        <taxon>Plectus</taxon>
    </lineage>
</organism>